<evidence type="ECO:0000313" key="5">
    <source>
        <dbReference type="Proteomes" id="UP000828390"/>
    </source>
</evidence>
<feature type="region of interest" description="Disordered" evidence="1">
    <location>
        <begin position="394"/>
        <end position="533"/>
    </location>
</feature>
<keyword evidence="2" id="KW-0472">Membrane</keyword>
<protein>
    <recommendedName>
        <fullName evidence="6">CUB domain-containing protein</fullName>
    </recommendedName>
</protein>
<feature type="compositionally biased region" description="Polar residues" evidence="1">
    <location>
        <begin position="300"/>
        <end position="322"/>
    </location>
</feature>
<feature type="chain" id="PRO_5039271679" description="CUB domain-containing protein" evidence="3">
    <location>
        <begin position="22"/>
        <end position="807"/>
    </location>
</feature>
<dbReference type="AlphaFoldDB" id="A0A9D4GQC6"/>
<name>A0A9D4GQC6_DREPO</name>
<feature type="region of interest" description="Disordered" evidence="1">
    <location>
        <begin position="214"/>
        <end position="257"/>
    </location>
</feature>
<organism evidence="4 5">
    <name type="scientific">Dreissena polymorpha</name>
    <name type="common">Zebra mussel</name>
    <name type="synonym">Mytilus polymorpha</name>
    <dbReference type="NCBI Taxonomy" id="45954"/>
    <lineage>
        <taxon>Eukaryota</taxon>
        <taxon>Metazoa</taxon>
        <taxon>Spiralia</taxon>
        <taxon>Lophotrochozoa</taxon>
        <taxon>Mollusca</taxon>
        <taxon>Bivalvia</taxon>
        <taxon>Autobranchia</taxon>
        <taxon>Heteroconchia</taxon>
        <taxon>Euheterodonta</taxon>
        <taxon>Imparidentia</taxon>
        <taxon>Neoheterodontei</taxon>
        <taxon>Myida</taxon>
        <taxon>Dreissenoidea</taxon>
        <taxon>Dreissenidae</taxon>
        <taxon>Dreissena</taxon>
    </lineage>
</organism>
<reference evidence="4" key="2">
    <citation type="submission" date="2020-11" db="EMBL/GenBank/DDBJ databases">
        <authorList>
            <person name="McCartney M.A."/>
            <person name="Auch B."/>
            <person name="Kono T."/>
            <person name="Mallez S."/>
            <person name="Becker A."/>
            <person name="Gohl D.M."/>
            <person name="Silverstein K.A.T."/>
            <person name="Koren S."/>
            <person name="Bechman K.B."/>
            <person name="Herman A."/>
            <person name="Abrahante J.E."/>
            <person name="Garbe J."/>
        </authorList>
    </citation>
    <scope>NUCLEOTIDE SEQUENCE</scope>
    <source>
        <strain evidence="4">Duluth1</strain>
        <tissue evidence="4">Whole animal</tissue>
    </source>
</reference>
<dbReference type="OrthoDB" id="6125078at2759"/>
<accession>A0A9D4GQC6</accession>
<feature type="compositionally biased region" description="Basic residues" evidence="1">
    <location>
        <begin position="474"/>
        <end position="489"/>
    </location>
</feature>
<keyword evidence="3" id="KW-0732">Signal</keyword>
<dbReference type="Proteomes" id="UP000828390">
    <property type="component" value="Unassembled WGS sequence"/>
</dbReference>
<feature type="signal peptide" evidence="3">
    <location>
        <begin position="1"/>
        <end position="21"/>
    </location>
</feature>
<feature type="compositionally biased region" description="Basic and acidic residues" evidence="1">
    <location>
        <begin position="238"/>
        <end position="257"/>
    </location>
</feature>
<evidence type="ECO:0000313" key="4">
    <source>
        <dbReference type="EMBL" id="KAH3819838.1"/>
    </source>
</evidence>
<feature type="region of interest" description="Disordered" evidence="1">
    <location>
        <begin position="757"/>
        <end position="791"/>
    </location>
</feature>
<evidence type="ECO:0000256" key="2">
    <source>
        <dbReference type="SAM" id="Phobius"/>
    </source>
</evidence>
<feature type="region of interest" description="Disordered" evidence="1">
    <location>
        <begin position="279"/>
        <end position="359"/>
    </location>
</feature>
<feature type="transmembrane region" description="Helical" evidence="2">
    <location>
        <begin position="168"/>
        <end position="192"/>
    </location>
</feature>
<comment type="caution">
    <text evidence="4">The sequence shown here is derived from an EMBL/GenBank/DDBJ whole genome shotgun (WGS) entry which is preliminary data.</text>
</comment>
<evidence type="ECO:0000256" key="3">
    <source>
        <dbReference type="SAM" id="SignalP"/>
    </source>
</evidence>
<feature type="compositionally biased region" description="Low complexity" evidence="1">
    <location>
        <begin position="441"/>
        <end position="455"/>
    </location>
</feature>
<keyword evidence="2" id="KW-1133">Transmembrane helix</keyword>
<feature type="compositionally biased region" description="Basic and acidic residues" evidence="1">
    <location>
        <begin position="343"/>
        <end position="352"/>
    </location>
</feature>
<proteinExistence type="predicted"/>
<evidence type="ECO:0008006" key="6">
    <source>
        <dbReference type="Google" id="ProtNLM"/>
    </source>
</evidence>
<dbReference type="EMBL" id="JAIWYP010000005">
    <property type="protein sequence ID" value="KAH3819838.1"/>
    <property type="molecule type" value="Genomic_DNA"/>
</dbReference>
<evidence type="ECO:0000256" key="1">
    <source>
        <dbReference type="SAM" id="MobiDB-lite"/>
    </source>
</evidence>
<gene>
    <name evidence="4" type="ORF">DPMN_121580</name>
</gene>
<sequence>MAKYSMSRVVVMLAGISFVLGQDTKYMDSRSYCGQTYRVGDQNEFFVVPRGPVTDANPITQCTITFESAYTSNNYKFELVMERITFGTDCGMMLKIYDGSSVGGLGLQTLGCGTASTGKLYPKSQAVTFYLTRTRVQYDFSSDFQIRVRMYYDPSAADNIVGTSRFPAGAIVGVVLGVIVLVAAGILLGWCYKTGRLPGMDPYSYPAGGSKAGGDNFSRMDGGDDGTSSTNGGFKSWHNTESKTVTEKEPKSHFDMDDSRMWESLTNISSGGNSAVNANVNKPVLTKPPPLRPVPIVGKSVQNKANTNSQRLDPSNLSNSPKTRVRGRGESKTDPYNTINDNFSRDANERDSGNSGNSLLDEIKAKRNSFGVFVNPDKEGYLYDYDQVKKLEGDQPDKTVEIPKTQDFGSELRNAIRKSSLRRAKSDTNTSDSDANGKVDSNASNDSSAFNSTNAVNKTDGETTGPEAQSSPKPTKKKRKSSKERKSKKQKDDKSPLKSPKKNNDTSNDTDASVPPEVYQPIFSEDENNDISADYSHMYQPGYQGPHQPMPMYDPRYPMGPYPPGMQGMYPPGVPYQQAGQAQWYMEADPNGQHKMAFAMQTHSQSDAGSGRHHGEPNFTSTPYKIGTGNRPNQSALVPAGTILDDPEIPQPGTSLMRYGEDPLSGVKTSQVVWTDARRDPTDPPPDSSSQVTRKTITRITTRATKDELPDHAGPSLQDMSWQAAQNIQASGGHEPAFMSPTRAAYQANAIQYANETPDRSNASYYTGGSRHPPRSIAGPPPPVIHEEPDRNTAFRDRIVLNNSGMI</sequence>
<reference evidence="4" key="1">
    <citation type="journal article" date="2019" name="bioRxiv">
        <title>The Genome of the Zebra Mussel, Dreissena polymorpha: A Resource for Invasive Species Research.</title>
        <authorList>
            <person name="McCartney M.A."/>
            <person name="Auch B."/>
            <person name="Kono T."/>
            <person name="Mallez S."/>
            <person name="Zhang Y."/>
            <person name="Obille A."/>
            <person name="Becker A."/>
            <person name="Abrahante J.E."/>
            <person name="Garbe J."/>
            <person name="Badalamenti J.P."/>
            <person name="Herman A."/>
            <person name="Mangelson H."/>
            <person name="Liachko I."/>
            <person name="Sullivan S."/>
            <person name="Sone E.D."/>
            <person name="Koren S."/>
            <person name="Silverstein K.A.T."/>
            <person name="Beckman K.B."/>
            <person name="Gohl D.M."/>
        </authorList>
    </citation>
    <scope>NUCLEOTIDE SEQUENCE</scope>
    <source>
        <strain evidence="4">Duluth1</strain>
        <tissue evidence="4">Whole animal</tissue>
    </source>
</reference>
<keyword evidence="5" id="KW-1185">Reference proteome</keyword>
<keyword evidence="2" id="KW-0812">Transmembrane</keyword>